<evidence type="ECO:0000313" key="6">
    <source>
        <dbReference type="Proteomes" id="UP000595917"/>
    </source>
</evidence>
<keyword evidence="2" id="KW-0378">Hydrolase</keyword>
<dbReference type="Pfam" id="PF02872">
    <property type="entry name" value="5_nucleotid_C"/>
    <property type="match status" value="1"/>
</dbReference>
<dbReference type="InterPro" id="IPR029052">
    <property type="entry name" value="Metallo-depent_PP-like"/>
</dbReference>
<dbReference type="Proteomes" id="UP000595917">
    <property type="component" value="Chromosome"/>
</dbReference>
<dbReference type="Pfam" id="PF00149">
    <property type="entry name" value="Metallophos"/>
    <property type="match status" value="1"/>
</dbReference>
<evidence type="ECO:0000259" key="3">
    <source>
        <dbReference type="Pfam" id="PF00149"/>
    </source>
</evidence>
<keyword evidence="6" id="KW-1185">Reference proteome</keyword>
<dbReference type="Gene3D" id="3.60.21.10">
    <property type="match status" value="1"/>
</dbReference>
<evidence type="ECO:0000256" key="1">
    <source>
        <dbReference type="ARBA" id="ARBA00022729"/>
    </source>
</evidence>
<feature type="domain" description="Calcineurin-like phosphoesterase" evidence="3">
    <location>
        <begin position="43"/>
        <end position="259"/>
    </location>
</feature>
<dbReference type="GO" id="GO:0016787">
    <property type="term" value="F:hydrolase activity"/>
    <property type="evidence" value="ECO:0007669"/>
    <property type="project" value="UniProtKB-KW"/>
</dbReference>
<dbReference type="EMBL" id="CP067089">
    <property type="protein sequence ID" value="QQO11152.1"/>
    <property type="molecule type" value="Genomic_DNA"/>
</dbReference>
<organism evidence="5 6">
    <name type="scientific">Breznakiella homolactica</name>
    <dbReference type="NCBI Taxonomy" id="2798577"/>
    <lineage>
        <taxon>Bacteria</taxon>
        <taxon>Pseudomonadati</taxon>
        <taxon>Spirochaetota</taxon>
        <taxon>Spirochaetia</taxon>
        <taxon>Spirochaetales</taxon>
        <taxon>Breznakiellaceae</taxon>
        <taxon>Breznakiella</taxon>
    </lineage>
</organism>
<gene>
    <name evidence="5" type="ORF">JFL75_09635</name>
</gene>
<feature type="domain" description="5'-Nucleotidase C-terminal" evidence="4">
    <location>
        <begin position="351"/>
        <end position="537"/>
    </location>
</feature>
<dbReference type="SUPFAM" id="SSF56300">
    <property type="entry name" value="Metallo-dependent phosphatases"/>
    <property type="match status" value="1"/>
</dbReference>
<dbReference type="InterPro" id="IPR006179">
    <property type="entry name" value="5_nucleotidase/apyrase"/>
</dbReference>
<accession>A0A7T7XRK8</accession>
<dbReference type="CDD" id="cd00845">
    <property type="entry name" value="MPP_UshA_N_like"/>
    <property type="match status" value="1"/>
</dbReference>
<dbReference type="RefSeq" id="WP_215628461.1">
    <property type="nucleotide sequence ID" value="NZ_CP067089.2"/>
</dbReference>
<evidence type="ECO:0000259" key="4">
    <source>
        <dbReference type="Pfam" id="PF02872"/>
    </source>
</evidence>
<dbReference type="Gene3D" id="3.90.780.10">
    <property type="entry name" value="5'-Nucleotidase, C-terminal domain"/>
    <property type="match status" value="1"/>
</dbReference>
<dbReference type="InterPro" id="IPR004843">
    <property type="entry name" value="Calcineurin-like_PHP"/>
</dbReference>
<protein>
    <submittedName>
        <fullName evidence="5">5'-nucleotidase C-terminal domain-containing protein</fullName>
    </submittedName>
</protein>
<sequence length="697" mass="75082">MKRKWMIPARESLFKMSLILMLGILFLAGSPLALASGSAEEITVYHTNDVHGSVIGTEKTCVGMEYIGGIKMATPNSLLLDAGDILDGTMAANRDEGRSIVRMMNSAGYDMMTLGNHEFGKGQVQLLEILQQADFPVMGANIAATGESRDSENLVNFLTPYKIFEVAGKKIAVFGISTPETLTKSNPARLKGLTFTDVAAAAKRSVDTIRAEHGKMDAVICVAHCGMDNSSDDENKASAVMSLLNEGDIDLIIDGHAHQELMGSGAMYEKGAMIVSTGTALKYLGKVTISFSRNGAKTLTSSYIDAADARANYRPRPSTKELVDEMSSYLAEASGTVIGKFRNGMYGGEVYGERVSRKGESNMASFVTDAKLWQTRNYFEGTEYLDPSKYVIIGYNGGGGIRASHPAGEITIGSVFKVLPFDQGTVYIALPASDLYKMIENGVSKIAGQDGQTGYVQGADGRFFNASGMRFEYDISETAQVLDEINTSPTFGQVTVPGRRVKNIYLDCDNGARLSEDDPRKIVLGVLSFEMSGGDGYFLLTDYQNKIIGEDISNTQATIRYIQYLMTLPENRDGIAYPLNQGRCTILGSAYKNSSWDFKGTVAASPGASSDSIMKLSGYDMQKEGARPVAGVQYRVTLNGKETGSVTTDSSGSFTLNSLPNGPAELRLTGHGRVFETCIDNFAGINNLVFIEAAGHP</sequence>
<dbReference type="GO" id="GO:0000166">
    <property type="term" value="F:nucleotide binding"/>
    <property type="evidence" value="ECO:0007669"/>
    <property type="project" value="UniProtKB-KW"/>
</dbReference>
<dbReference type="AlphaFoldDB" id="A0A7T7XRK8"/>
<dbReference type="PRINTS" id="PR01607">
    <property type="entry name" value="APYRASEFAMLY"/>
</dbReference>
<dbReference type="InterPro" id="IPR036907">
    <property type="entry name" value="5'-Nucleotdase_C_sf"/>
</dbReference>
<keyword evidence="1" id="KW-0732">Signal</keyword>
<keyword evidence="2" id="KW-0547">Nucleotide-binding</keyword>
<dbReference type="SUPFAM" id="SSF55816">
    <property type="entry name" value="5'-nucleotidase (syn. UDP-sugar hydrolase), C-terminal domain"/>
    <property type="match status" value="1"/>
</dbReference>
<reference evidence="5" key="1">
    <citation type="submission" date="2021-01" db="EMBL/GenBank/DDBJ databases">
        <title>Description of Breznakiella homolactica.</title>
        <authorList>
            <person name="Song Y."/>
            <person name="Brune A."/>
        </authorList>
    </citation>
    <scope>NUCLEOTIDE SEQUENCE</scope>
    <source>
        <strain evidence="5">RmG30</strain>
    </source>
</reference>
<dbReference type="InterPro" id="IPR008334">
    <property type="entry name" value="5'-Nucleotdase_C"/>
</dbReference>
<evidence type="ECO:0000256" key="2">
    <source>
        <dbReference type="RuleBase" id="RU362119"/>
    </source>
</evidence>
<dbReference type="GO" id="GO:0009166">
    <property type="term" value="P:nucleotide catabolic process"/>
    <property type="evidence" value="ECO:0007669"/>
    <property type="project" value="InterPro"/>
</dbReference>
<dbReference type="PANTHER" id="PTHR11575">
    <property type="entry name" value="5'-NUCLEOTIDASE-RELATED"/>
    <property type="match status" value="1"/>
</dbReference>
<evidence type="ECO:0000313" key="5">
    <source>
        <dbReference type="EMBL" id="QQO11152.1"/>
    </source>
</evidence>
<dbReference type="PANTHER" id="PTHR11575:SF24">
    <property type="entry name" value="5'-NUCLEOTIDASE"/>
    <property type="match status" value="1"/>
</dbReference>
<proteinExistence type="inferred from homology"/>
<name>A0A7T7XRK8_9SPIR</name>
<comment type="similarity">
    <text evidence="2">Belongs to the 5'-nucleotidase family.</text>
</comment>
<dbReference type="KEGG" id="bhc:JFL75_09635"/>